<organism evidence="1 2">
    <name type="scientific">Corchorus olitorius</name>
    <dbReference type="NCBI Taxonomy" id="93759"/>
    <lineage>
        <taxon>Eukaryota</taxon>
        <taxon>Viridiplantae</taxon>
        <taxon>Streptophyta</taxon>
        <taxon>Embryophyta</taxon>
        <taxon>Tracheophyta</taxon>
        <taxon>Spermatophyta</taxon>
        <taxon>Magnoliopsida</taxon>
        <taxon>eudicotyledons</taxon>
        <taxon>Gunneridae</taxon>
        <taxon>Pentapetalae</taxon>
        <taxon>rosids</taxon>
        <taxon>malvids</taxon>
        <taxon>Malvales</taxon>
        <taxon>Malvaceae</taxon>
        <taxon>Grewioideae</taxon>
        <taxon>Apeibeae</taxon>
        <taxon>Corchorus</taxon>
    </lineage>
</organism>
<keyword evidence="2" id="KW-1185">Reference proteome</keyword>
<dbReference type="AlphaFoldDB" id="A0A1R3IKS1"/>
<proteinExistence type="predicted"/>
<dbReference type="EMBL" id="AWUE01018022">
    <property type="protein sequence ID" value="OMO83146.1"/>
    <property type="molecule type" value="Genomic_DNA"/>
</dbReference>
<evidence type="ECO:0000313" key="1">
    <source>
        <dbReference type="EMBL" id="OMO83146.1"/>
    </source>
</evidence>
<protein>
    <submittedName>
        <fullName evidence="1">Uncharacterized protein</fullName>
    </submittedName>
</protein>
<dbReference type="Proteomes" id="UP000187203">
    <property type="component" value="Unassembled WGS sequence"/>
</dbReference>
<sequence>MDYTHTNSPPEFRVESLSVSSFNLAGSQITAKWNAGFVPSKKDSPFLDQHLNFSVFYQNQLLSQQVVAPLLFDVPVPRSDDCDCDQTREAYSYSVLKVKSVALDETIDGWMAQVMAMGRAQGVLAFNLKLEGVGGGKTTFRVFCENIKVRFSHRHSTTATILLPPTPDYKPLCTDAPNYMV</sequence>
<reference evidence="2" key="1">
    <citation type="submission" date="2013-09" db="EMBL/GenBank/DDBJ databases">
        <title>Corchorus olitorius genome sequencing.</title>
        <authorList>
            <person name="Alam M."/>
            <person name="Haque M.S."/>
            <person name="Islam M.S."/>
            <person name="Emdad E.M."/>
            <person name="Islam M.M."/>
            <person name="Ahmed B."/>
            <person name="Halim A."/>
            <person name="Hossen Q.M.M."/>
            <person name="Hossain M.Z."/>
            <person name="Ahmed R."/>
            <person name="Khan M.M."/>
            <person name="Islam R."/>
            <person name="Rashid M.M."/>
            <person name="Khan S.A."/>
            <person name="Rahman M.S."/>
            <person name="Alam M."/>
            <person name="Yahiya A.S."/>
            <person name="Khan M.S."/>
            <person name="Azam M.S."/>
            <person name="Haque T."/>
            <person name="Lashkar M.Z.H."/>
            <person name="Akhand A.I."/>
            <person name="Morshed G."/>
            <person name="Roy S."/>
            <person name="Uddin K.S."/>
            <person name="Rabeya T."/>
            <person name="Hossain A.S."/>
            <person name="Chowdhury A."/>
            <person name="Snigdha A.R."/>
            <person name="Mortoza M.S."/>
            <person name="Matin S.A."/>
            <person name="Hoque S.M.E."/>
            <person name="Islam M.K."/>
            <person name="Roy D.K."/>
            <person name="Haider R."/>
            <person name="Moosa M.M."/>
            <person name="Elias S.M."/>
            <person name="Hasan A.M."/>
            <person name="Jahan S."/>
            <person name="Shafiuddin M."/>
            <person name="Mahmood N."/>
            <person name="Shommy N.S."/>
        </authorList>
    </citation>
    <scope>NUCLEOTIDE SEQUENCE [LARGE SCALE GENOMIC DNA]</scope>
    <source>
        <strain evidence="2">cv. O-4</strain>
    </source>
</reference>
<dbReference type="OrthoDB" id="1708017at2759"/>
<gene>
    <name evidence="1" type="ORF">COLO4_22665</name>
</gene>
<accession>A0A1R3IKS1</accession>
<name>A0A1R3IKS1_9ROSI</name>
<evidence type="ECO:0000313" key="2">
    <source>
        <dbReference type="Proteomes" id="UP000187203"/>
    </source>
</evidence>
<comment type="caution">
    <text evidence="1">The sequence shown here is derived from an EMBL/GenBank/DDBJ whole genome shotgun (WGS) entry which is preliminary data.</text>
</comment>